<dbReference type="SUPFAM" id="SSF48403">
    <property type="entry name" value="Ankyrin repeat"/>
    <property type="match status" value="1"/>
</dbReference>
<comment type="caution">
    <text evidence="4">The sequence shown here is derived from an EMBL/GenBank/DDBJ whole genome shotgun (WGS) entry which is preliminary data.</text>
</comment>
<keyword evidence="1" id="KW-0677">Repeat</keyword>
<dbReference type="PANTHER" id="PTHR24193">
    <property type="entry name" value="ANKYRIN REPEAT PROTEIN"/>
    <property type="match status" value="1"/>
</dbReference>
<organism evidence="4 5">
    <name type="scientific">Geodia barretti</name>
    <name type="common">Barrett's horny sponge</name>
    <dbReference type="NCBI Taxonomy" id="519541"/>
    <lineage>
        <taxon>Eukaryota</taxon>
        <taxon>Metazoa</taxon>
        <taxon>Porifera</taxon>
        <taxon>Demospongiae</taxon>
        <taxon>Heteroscleromorpha</taxon>
        <taxon>Tetractinellida</taxon>
        <taxon>Astrophorina</taxon>
        <taxon>Geodiidae</taxon>
        <taxon>Geodia</taxon>
    </lineage>
</organism>
<dbReference type="PANTHER" id="PTHR24193:SF121">
    <property type="entry name" value="ADA2A-CONTAINING COMPLEX COMPONENT 3, ISOFORM D"/>
    <property type="match status" value="1"/>
</dbReference>
<keyword evidence="5" id="KW-1185">Reference proteome</keyword>
<dbReference type="EMBL" id="CASHTH010001708">
    <property type="protein sequence ID" value="CAI8018726.1"/>
    <property type="molecule type" value="Genomic_DNA"/>
</dbReference>
<dbReference type="PROSITE" id="PS50088">
    <property type="entry name" value="ANK_REPEAT"/>
    <property type="match status" value="2"/>
</dbReference>
<evidence type="ECO:0000313" key="4">
    <source>
        <dbReference type="EMBL" id="CAI8018726.1"/>
    </source>
</evidence>
<dbReference type="InterPro" id="IPR036770">
    <property type="entry name" value="Ankyrin_rpt-contain_sf"/>
</dbReference>
<dbReference type="Gene3D" id="1.25.40.20">
    <property type="entry name" value="Ankyrin repeat-containing domain"/>
    <property type="match status" value="1"/>
</dbReference>
<dbReference type="SMART" id="SM00248">
    <property type="entry name" value="ANK"/>
    <property type="match status" value="2"/>
</dbReference>
<name>A0AA35RYT2_GEOBA</name>
<dbReference type="GO" id="GO:0045944">
    <property type="term" value="P:positive regulation of transcription by RNA polymerase II"/>
    <property type="evidence" value="ECO:0007669"/>
    <property type="project" value="TreeGrafter"/>
</dbReference>
<dbReference type="Pfam" id="PF12796">
    <property type="entry name" value="Ank_2"/>
    <property type="match status" value="1"/>
</dbReference>
<proteinExistence type="predicted"/>
<dbReference type="GO" id="GO:0000976">
    <property type="term" value="F:transcription cis-regulatory region binding"/>
    <property type="evidence" value="ECO:0007669"/>
    <property type="project" value="TreeGrafter"/>
</dbReference>
<evidence type="ECO:0000256" key="1">
    <source>
        <dbReference type="ARBA" id="ARBA00022737"/>
    </source>
</evidence>
<dbReference type="AlphaFoldDB" id="A0AA35RYT2"/>
<keyword evidence="2 3" id="KW-0040">ANK repeat</keyword>
<gene>
    <name evidence="4" type="ORF">GBAR_LOCUS11348</name>
</gene>
<feature type="repeat" description="ANK" evidence="3">
    <location>
        <begin position="27"/>
        <end position="59"/>
    </location>
</feature>
<dbReference type="InterPro" id="IPR050663">
    <property type="entry name" value="Ankyrin-SOCS_Box"/>
</dbReference>
<dbReference type="Proteomes" id="UP001174909">
    <property type="component" value="Unassembled WGS sequence"/>
</dbReference>
<accession>A0AA35RYT2</accession>
<sequence>MACYNDDLTTASVLLRAGAYRNGCNKFGQTPLLLAVTKNNVAMVKEVIGAGVDVNKMEQKTGYTALMFACKGGHLDKVMILMEHGADAKLRNVEGITASDEFWDLCAVIELMEPQATADITEDSCYIRARLKLWQWHPDTSLIKETVDEVVKRFHAQMDHVPLLSLYDSDKDVALKVPTTLY</sequence>
<reference evidence="4" key="1">
    <citation type="submission" date="2023-03" db="EMBL/GenBank/DDBJ databases">
        <authorList>
            <person name="Steffen K."/>
            <person name="Cardenas P."/>
        </authorList>
    </citation>
    <scope>NUCLEOTIDE SEQUENCE</scope>
</reference>
<protein>
    <submittedName>
        <fullName evidence="4">Ankyrin repeat domain-containing protein 17</fullName>
    </submittedName>
</protein>
<evidence type="ECO:0000256" key="2">
    <source>
        <dbReference type="ARBA" id="ARBA00023043"/>
    </source>
</evidence>
<evidence type="ECO:0000313" key="5">
    <source>
        <dbReference type="Proteomes" id="UP001174909"/>
    </source>
</evidence>
<dbReference type="GO" id="GO:0005634">
    <property type="term" value="C:nucleus"/>
    <property type="evidence" value="ECO:0007669"/>
    <property type="project" value="TreeGrafter"/>
</dbReference>
<evidence type="ECO:0000256" key="3">
    <source>
        <dbReference type="PROSITE-ProRule" id="PRU00023"/>
    </source>
</evidence>
<feature type="repeat" description="ANK" evidence="3">
    <location>
        <begin position="61"/>
        <end position="93"/>
    </location>
</feature>
<dbReference type="PROSITE" id="PS50297">
    <property type="entry name" value="ANK_REP_REGION"/>
    <property type="match status" value="2"/>
</dbReference>
<dbReference type="InterPro" id="IPR002110">
    <property type="entry name" value="Ankyrin_rpt"/>
</dbReference>